<dbReference type="PANTHER" id="PTHR30619:SF1">
    <property type="entry name" value="RECOMBINATION PROTEIN 2"/>
    <property type="match status" value="1"/>
</dbReference>
<feature type="transmembrane region" description="Helical" evidence="7">
    <location>
        <begin position="36"/>
        <end position="54"/>
    </location>
</feature>
<dbReference type="EMBL" id="JBHSTZ010000026">
    <property type="protein sequence ID" value="MFC6381666.1"/>
    <property type="molecule type" value="Genomic_DNA"/>
</dbReference>
<reference evidence="10" key="1">
    <citation type="journal article" date="2019" name="Int. J. Syst. Evol. Microbiol.">
        <title>The Global Catalogue of Microorganisms (GCM) 10K type strain sequencing project: providing services to taxonomists for standard genome sequencing and annotation.</title>
        <authorList>
            <consortium name="The Broad Institute Genomics Platform"/>
            <consortium name="The Broad Institute Genome Sequencing Center for Infectious Disease"/>
            <person name="Wu L."/>
            <person name="Ma J."/>
        </authorList>
    </citation>
    <scope>NUCLEOTIDE SEQUENCE [LARGE SCALE GENOMIC DNA]</scope>
    <source>
        <strain evidence="10">CCM 2050</strain>
    </source>
</reference>
<dbReference type="Pfam" id="PF03772">
    <property type="entry name" value="Competence"/>
    <property type="match status" value="1"/>
</dbReference>
<dbReference type="NCBIfam" id="TIGR00360">
    <property type="entry name" value="ComEC_N-term"/>
    <property type="match status" value="1"/>
</dbReference>
<feature type="transmembrane region" description="Helical" evidence="7">
    <location>
        <begin position="535"/>
        <end position="554"/>
    </location>
</feature>
<organism evidence="9 10">
    <name type="scientific">Psychrobacter glacincola</name>
    <dbReference type="NCBI Taxonomy" id="56810"/>
    <lineage>
        <taxon>Bacteria</taxon>
        <taxon>Pseudomonadati</taxon>
        <taxon>Pseudomonadota</taxon>
        <taxon>Gammaproteobacteria</taxon>
        <taxon>Moraxellales</taxon>
        <taxon>Moraxellaceae</taxon>
        <taxon>Psychrobacter</taxon>
    </lineage>
</organism>
<comment type="subcellular location">
    <subcellularLocation>
        <location evidence="1">Cell membrane</location>
        <topology evidence="1">Multi-pass membrane protein</topology>
    </subcellularLocation>
</comment>
<feature type="transmembrane region" description="Helical" evidence="7">
    <location>
        <begin position="422"/>
        <end position="442"/>
    </location>
</feature>
<feature type="transmembrane region" description="Helical" evidence="7">
    <location>
        <begin position="448"/>
        <end position="471"/>
    </location>
</feature>
<evidence type="ECO:0000256" key="5">
    <source>
        <dbReference type="ARBA" id="ARBA00023136"/>
    </source>
</evidence>
<keyword evidence="3 7" id="KW-0812">Transmembrane</keyword>
<dbReference type="Proteomes" id="UP001596264">
    <property type="component" value="Unassembled WGS sequence"/>
</dbReference>
<feature type="region of interest" description="Disordered" evidence="6">
    <location>
        <begin position="218"/>
        <end position="243"/>
    </location>
</feature>
<evidence type="ECO:0000259" key="8">
    <source>
        <dbReference type="Pfam" id="PF03772"/>
    </source>
</evidence>
<feature type="transmembrane region" description="Helical" evidence="7">
    <location>
        <begin position="81"/>
        <end position="104"/>
    </location>
</feature>
<accession>A0ABW1W6J0</accession>
<feature type="transmembrane region" description="Helical" evidence="7">
    <location>
        <begin position="624"/>
        <end position="646"/>
    </location>
</feature>
<sequence>MYWLIGSFIIIAMMGVLAVADSTPMPIMPLFMDSTSTPILTVSLVFLTLILILVRQFTIPSVNPINSVKNTSHHSRFAARILYFISIAILAIMLVIGSGLQALVSHQQADAQKINEPMRVQALVHIEGISDSVYDTATDTGYRQVATISQISPLVSELTAQDLDKVTAEYGAGLNNSLSNNDVKYEYLNSQSLPQEILAKNTAQGNVYRVLLNAYPKKPAKQSSKTKSKSKSKKTEKQSQIADLNHLQPGDKLFMTLTLAPLATSEQALNNPSGFDSYRWLRGQHIDGVANILATSSSILPSSHPQSNSNSQSLSSDSYLTRLRTAIDQGRWQLRQHFYQDWTANTAAEQQAKAVTLSLLTGDRSLINRETKDLYQLAGISHLLAISGTHVLFLAIVLAGIVILLINRLYPALYRYIPRWHVRWWVMISAAFIYALFTGFDVPAARTAWMLLAIGLTRLTLLPVSTMRVLFALAVLMAWHDPYVLWQAGYWLSFIAVALLLKYEDTSQKPTLTSNQPSTSYDKLLRRLWLNFKRLFKLQCWLFLALLPVTLLLFGKASLWGLIVNLFAIGLFGWIIVPLNLLAGLCYLILPSVADIIWTSVIAIVSNLHELIAWLTSMPVLSDAWLYTPVNAAILLMALLAMLPWLLPRGLISRWLVLPPLSLLVMTVYANQQSLTTTPTLYILPTGDHYISAALLQYPVVNDKDAKNTSWLFLADHRPSSTRIKTKTMPSNLTVDKFSAILEQQLGSLSVNKLEGIVVQSSSSGVTDSRVYDKKSSAVSPNDSELLPMIVAQLSQKLPVSQYWQAGRSERWSALQQAYKVTTDSQKTSTISAQRCDAGKIWQLANGDLTLQAITGWSKIEDASVWDCTVAIDSSTPIRVLKYQANDPLKSLPTASQTLMSKIQPLSDQANTSQSRLILNTDTHERVWQMWSLLCSVDSTNHNIAMNNTIWLGHSTSHISNEVISQQQIDEIITYDSKPLEVALSSDALIREGD</sequence>
<dbReference type="InterPro" id="IPR052159">
    <property type="entry name" value="Competence_DNA_uptake"/>
</dbReference>
<keyword evidence="5 7" id="KW-0472">Membrane</keyword>
<keyword evidence="4 7" id="KW-1133">Transmembrane helix</keyword>
<feature type="transmembrane region" description="Helical" evidence="7">
    <location>
        <begin position="391"/>
        <end position="410"/>
    </location>
</feature>
<evidence type="ECO:0000256" key="3">
    <source>
        <dbReference type="ARBA" id="ARBA00022692"/>
    </source>
</evidence>
<feature type="transmembrane region" description="Helical" evidence="7">
    <location>
        <begin position="596"/>
        <end position="617"/>
    </location>
</feature>
<feature type="domain" description="ComEC/Rec2-related protein" evidence="8">
    <location>
        <begin position="359"/>
        <end position="646"/>
    </location>
</feature>
<feature type="transmembrane region" description="Helical" evidence="7">
    <location>
        <begin position="566"/>
        <end position="590"/>
    </location>
</feature>
<dbReference type="InterPro" id="IPR004477">
    <property type="entry name" value="ComEC_N"/>
</dbReference>
<evidence type="ECO:0000256" key="6">
    <source>
        <dbReference type="SAM" id="MobiDB-lite"/>
    </source>
</evidence>
<keyword evidence="10" id="KW-1185">Reference proteome</keyword>
<evidence type="ECO:0000313" key="10">
    <source>
        <dbReference type="Proteomes" id="UP001596264"/>
    </source>
</evidence>
<evidence type="ECO:0000256" key="7">
    <source>
        <dbReference type="SAM" id="Phobius"/>
    </source>
</evidence>
<feature type="compositionally biased region" description="Basic residues" evidence="6">
    <location>
        <begin position="218"/>
        <end position="234"/>
    </location>
</feature>
<gene>
    <name evidence="9" type="ORF">ACFP58_09390</name>
</gene>
<protein>
    <submittedName>
        <fullName evidence="9">ComEC/Rec2 family competence protein</fullName>
    </submittedName>
</protein>
<name>A0ABW1W6J0_9GAMM</name>
<evidence type="ECO:0000256" key="4">
    <source>
        <dbReference type="ARBA" id="ARBA00022989"/>
    </source>
</evidence>
<feature type="transmembrane region" description="Helical" evidence="7">
    <location>
        <begin position="483"/>
        <end position="501"/>
    </location>
</feature>
<keyword evidence="2" id="KW-1003">Cell membrane</keyword>
<evidence type="ECO:0000313" key="9">
    <source>
        <dbReference type="EMBL" id="MFC6381666.1"/>
    </source>
</evidence>
<dbReference type="PANTHER" id="PTHR30619">
    <property type="entry name" value="DNA INTERNALIZATION/COMPETENCE PROTEIN COMEC/REC2"/>
    <property type="match status" value="1"/>
</dbReference>
<comment type="caution">
    <text evidence="9">The sequence shown here is derived from an EMBL/GenBank/DDBJ whole genome shotgun (WGS) entry which is preliminary data.</text>
</comment>
<proteinExistence type="predicted"/>
<evidence type="ECO:0000256" key="1">
    <source>
        <dbReference type="ARBA" id="ARBA00004651"/>
    </source>
</evidence>
<evidence type="ECO:0000256" key="2">
    <source>
        <dbReference type="ARBA" id="ARBA00022475"/>
    </source>
</evidence>
<dbReference type="RefSeq" id="WP_201563660.1">
    <property type="nucleotide sequence ID" value="NZ_CAJGZK010000016.1"/>
</dbReference>